<evidence type="ECO:0000313" key="1">
    <source>
        <dbReference type="EMBL" id="KAK3709005.1"/>
    </source>
</evidence>
<organism evidence="1 2">
    <name type="scientific">Vermiconidia calcicola</name>
    <dbReference type="NCBI Taxonomy" id="1690605"/>
    <lineage>
        <taxon>Eukaryota</taxon>
        <taxon>Fungi</taxon>
        <taxon>Dikarya</taxon>
        <taxon>Ascomycota</taxon>
        <taxon>Pezizomycotina</taxon>
        <taxon>Dothideomycetes</taxon>
        <taxon>Dothideomycetidae</taxon>
        <taxon>Mycosphaerellales</taxon>
        <taxon>Extremaceae</taxon>
        <taxon>Vermiconidia</taxon>
    </lineage>
</organism>
<comment type="caution">
    <text evidence="1">The sequence shown here is derived from an EMBL/GenBank/DDBJ whole genome shotgun (WGS) entry which is preliminary data.</text>
</comment>
<evidence type="ECO:0000313" key="2">
    <source>
        <dbReference type="Proteomes" id="UP001281147"/>
    </source>
</evidence>
<dbReference type="Proteomes" id="UP001281147">
    <property type="component" value="Unassembled WGS sequence"/>
</dbReference>
<protein>
    <submittedName>
        <fullName evidence="1">Uncharacterized protein</fullName>
    </submittedName>
</protein>
<sequence>MLKVAQTAHDLSQQKAPLSPAAAEAIKEIMDYSPWYIDAQPSRMGRPLPIPWALGPVKDTQKSSMELLDLEIESFGVYAELSPAEKVAREAVIVETNTFITKTITKQMVETNVFGSEKTGLATATSDIDFRLSWSPRSRQNSSSALSGPLKHLAKAMSGSPEYEHVEFRFAKYPLIAAKHKKSGIDIQIVSSPDTRRQRDVTAQYLTELPHLRSVYMVVKIALSIRGLVDVYSGGTGSYGLFIMLVAALKRRSSDPPTTAAAQLLRFLDFYAHLDTEKHAVSVSPPKLFMKHDASEVSLKDNLEAARRRGDAIRAAQWAIGQKRLHQRYLLCLQDPAKPSNDLGRKSNAVKHIQRTLKALYNTLQKDLEDIQAAQDHGRPWQHDSILEPHIGRCHEVYFERRRKVEEYGLKFMLEERRER</sequence>
<dbReference type="EMBL" id="JAUTXU010000096">
    <property type="protein sequence ID" value="KAK3709005.1"/>
    <property type="molecule type" value="Genomic_DNA"/>
</dbReference>
<proteinExistence type="predicted"/>
<name>A0ACC3N459_9PEZI</name>
<keyword evidence="2" id="KW-1185">Reference proteome</keyword>
<gene>
    <name evidence="1" type="ORF">LTR37_011169</name>
</gene>
<accession>A0ACC3N459</accession>
<reference evidence="1" key="1">
    <citation type="submission" date="2023-07" db="EMBL/GenBank/DDBJ databases">
        <title>Black Yeasts Isolated from many extreme environments.</title>
        <authorList>
            <person name="Coleine C."/>
            <person name="Stajich J.E."/>
            <person name="Selbmann L."/>
        </authorList>
    </citation>
    <scope>NUCLEOTIDE SEQUENCE</scope>
    <source>
        <strain evidence="1">CCFEE 5714</strain>
    </source>
</reference>